<dbReference type="GO" id="GO:0006355">
    <property type="term" value="P:regulation of DNA-templated transcription"/>
    <property type="evidence" value="ECO:0007669"/>
    <property type="project" value="InterPro"/>
</dbReference>
<dbReference type="AlphaFoldDB" id="A0AAV3XI96"/>
<sequence>MSLSTVIPQDFLKAVAIEHFVSDNELEVLSMALRGEPILGIAKKLDLTPEAVRKRLGEVYKKFRITGAGPGKLAKLMSLLDSLHQKSLKRDNLVSAESAVVYTERSRSRPRLDWGEAPDVSVFYGRTEELNLLKRWCVDDKCRIVALLGMTGIGKTALSVKLAEEIGEQFDYVIWRSLRRAPSIENLLDDLIQSLPDERAIYQTYNNDDRIERLLDCLKKHRCLIVLDNLESLLCSENIAGQFEEKHQDYGKLLERLGERHQSCIVITSLEKTKEIAFAEGETLPVRSYQVKGLDPVYAEKFLQEKQLVERQQYDYLIRHYRGNPLALKIASTTIKELFGGKISEFLAQKVTLLQDIRDLIKQQYERLSEAEKEIAGWLALVGNPLSWQDIKLNSLLFVSDDELFEALESLQRRNMLERNAAGFTFPPVVMEYVRNQLIDGITREIYQAIKLSKIQIKMLKAYCLDIQEERDETVEFLIPNITDKIIETLRKVYREDSVLQEKLSQLCSKIEEKPIEEIGYAADNIDYLIEQLSD</sequence>
<name>A0AAV3XI96_9CYAN</name>
<dbReference type="Pfam" id="PF00931">
    <property type="entry name" value="NB-ARC"/>
    <property type="match status" value="1"/>
</dbReference>
<keyword evidence="3" id="KW-1185">Reference proteome</keyword>
<dbReference type="Gene3D" id="3.40.50.300">
    <property type="entry name" value="P-loop containing nucleotide triphosphate hydrolases"/>
    <property type="match status" value="1"/>
</dbReference>
<dbReference type="EMBL" id="BLAY01000117">
    <property type="protein sequence ID" value="GET41293.1"/>
    <property type="molecule type" value="Genomic_DNA"/>
</dbReference>
<evidence type="ECO:0000259" key="1">
    <source>
        <dbReference type="Pfam" id="PF00931"/>
    </source>
</evidence>
<dbReference type="RefSeq" id="WP_226587514.1">
    <property type="nucleotide sequence ID" value="NZ_BLAY01000117.1"/>
</dbReference>
<dbReference type="PANTHER" id="PTHR36766">
    <property type="entry name" value="PLANT BROAD-SPECTRUM MILDEW RESISTANCE PROTEIN RPW8"/>
    <property type="match status" value="1"/>
</dbReference>
<feature type="domain" description="NB-ARC" evidence="1">
    <location>
        <begin position="132"/>
        <end position="229"/>
    </location>
</feature>
<proteinExistence type="predicted"/>
<dbReference type="PRINTS" id="PR00364">
    <property type="entry name" value="DISEASERSIST"/>
</dbReference>
<reference evidence="2" key="1">
    <citation type="submission" date="2019-10" db="EMBL/GenBank/DDBJ databases">
        <title>Draft genome sequece of Microseira wollei NIES-4236.</title>
        <authorList>
            <person name="Yamaguchi H."/>
            <person name="Suzuki S."/>
            <person name="Kawachi M."/>
        </authorList>
    </citation>
    <scope>NUCLEOTIDE SEQUENCE</scope>
    <source>
        <strain evidence="2">NIES-4236</strain>
    </source>
</reference>
<dbReference type="InterPro" id="IPR016032">
    <property type="entry name" value="Sig_transdc_resp-reg_C-effctor"/>
</dbReference>
<dbReference type="InterPro" id="IPR027417">
    <property type="entry name" value="P-loop_NTPase"/>
</dbReference>
<accession>A0AAV3XI96</accession>
<evidence type="ECO:0000313" key="2">
    <source>
        <dbReference type="EMBL" id="GET41293.1"/>
    </source>
</evidence>
<protein>
    <submittedName>
        <fullName evidence="2">WD repeat-containing protein</fullName>
    </submittedName>
</protein>
<dbReference type="SUPFAM" id="SSF52540">
    <property type="entry name" value="P-loop containing nucleoside triphosphate hydrolases"/>
    <property type="match status" value="1"/>
</dbReference>
<organism evidence="2 3">
    <name type="scientific">Microseira wollei NIES-4236</name>
    <dbReference type="NCBI Taxonomy" id="2530354"/>
    <lineage>
        <taxon>Bacteria</taxon>
        <taxon>Bacillati</taxon>
        <taxon>Cyanobacteriota</taxon>
        <taxon>Cyanophyceae</taxon>
        <taxon>Oscillatoriophycideae</taxon>
        <taxon>Aerosakkonematales</taxon>
        <taxon>Aerosakkonemataceae</taxon>
        <taxon>Microseira</taxon>
    </lineage>
</organism>
<dbReference type="PANTHER" id="PTHR36766:SF30">
    <property type="entry name" value="TIR-NBS TYPE DISEASE RESISTANCE PROTEIN-RELATED"/>
    <property type="match status" value="1"/>
</dbReference>
<dbReference type="GO" id="GO:0003677">
    <property type="term" value="F:DNA binding"/>
    <property type="evidence" value="ECO:0007669"/>
    <property type="project" value="InterPro"/>
</dbReference>
<comment type="caution">
    <text evidence="2">The sequence shown here is derived from an EMBL/GenBank/DDBJ whole genome shotgun (WGS) entry which is preliminary data.</text>
</comment>
<dbReference type="InterPro" id="IPR002182">
    <property type="entry name" value="NB-ARC"/>
</dbReference>
<dbReference type="SUPFAM" id="SSF46894">
    <property type="entry name" value="C-terminal effector domain of the bipartite response regulators"/>
    <property type="match status" value="1"/>
</dbReference>
<dbReference type="GO" id="GO:0043531">
    <property type="term" value="F:ADP binding"/>
    <property type="evidence" value="ECO:0007669"/>
    <property type="project" value="InterPro"/>
</dbReference>
<dbReference type="Proteomes" id="UP001050975">
    <property type="component" value="Unassembled WGS sequence"/>
</dbReference>
<gene>
    <name evidence="2" type="ORF">MiSe_61050</name>
</gene>
<evidence type="ECO:0000313" key="3">
    <source>
        <dbReference type="Proteomes" id="UP001050975"/>
    </source>
</evidence>